<keyword evidence="2" id="KW-0813">Transport</keyword>
<feature type="transmembrane region" description="Helical" evidence="7">
    <location>
        <begin position="200"/>
        <end position="219"/>
    </location>
</feature>
<sequence length="423" mass="44600">MPSVFSRLGKILLSVGPGIFAIGYTLGTGSVTSMAKAGSQFGMELLWVLALSCIFSGILMEAAGRYALVTGETAAYGCKKHLPGGKWLAILMVIGVVTGQWFCLSGLVGLSSSAVYEGARLFMPGLGDEFYWPVLGIAAAVMLVMYGLLWHGGYGFFEKILVLFVALLGLSFLLSMFVVLPPAEEFVGGLIPSVPQVPGATLMIAAFVGTTMAAPTFVVRPLLVKAKGWTQKDLSHQRLDAITGVTLMFVLSGSIMACAAGALHSRGLEINNVLDMVRTLEPIAGRFAVALFLLGTLSAGLSSIFPICMVAPLLISDYRNGSFDSRSPMFRTLCAVACLLGLTVPILGANPIVAQILTQIAQVFILPLVIVIFAALVNKQSLMGRHRAGWLLNTGLAVAFAFALIISYIAAISLLDLVGSSAQ</sequence>
<keyword evidence="3 7" id="KW-0812">Transmembrane</keyword>
<gene>
    <name evidence="8" type="ORF">H5P28_07305</name>
</gene>
<evidence type="ECO:0000256" key="3">
    <source>
        <dbReference type="ARBA" id="ARBA00022692"/>
    </source>
</evidence>
<organism evidence="8 9">
    <name type="scientific">Ruficoccus amylovorans</name>
    <dbReference type="NCBI Taxonomy" id="1804625"/>
    <lineage>
        <taxon>Bacteria</taxon>
        <taxon>Pseudomonadati</taxon>
        <taxon>Verrucomicrobiota</taxon>
        <taxon>Opitutia</taxon>
        <taxon>Puniceicoccales</taxon>
        <taxon>Cerasicoccaceae</taxon>
        <taxon>Ruficoccus</taxon>
    </lineage>
</organism>
<dbReference type="GO" id="GO:0015086">
    <property type="term" value="F:cadmium ion transmembrane transporter activity"/>
    <property type="evidence" value="ECO:0007669"/>
    <property type="project" value="TreeGrafter"/>
</dbReference>
<evidence type="ECO:0000256" key="4">
    <source>
        <dbReference type="ARBA" id="ARBA00022847"/>
    </source>
</evidence>
<dbReference type="GO" id="GO:0005384">
    <property type="term" value="F:manganese ion transmembrane transporter activity"/>
    <property type="evidence" value="ECO:0007669"/>
    <property type="project" value="TreeGrafter"/>
</dbReference>
<feature type="transmembrane region" description="Helical" evidence="7">
    <location>
        <begin position="88"/>
        <end position="110"/>
    </location>
</feature>
<keyword evidence="6 7" id="KW-0472">Membrane</keyword>
<dbReference type="GO" id="GO:0005886">
    <property type="term" value="C:plasma membrane"/>
    <property type="evidence" value="ECO:0007669"/>
    <property type="project" value="TreeGrafter"/>
</dbReference>
<feature type="transmembrane region" description="Helical" evidence="7">
    <location>
        <begin position="328"/>
        <end position="348"/>
    </location>
</feature>
<evidence type="ECO:0000256" key="6">
    <source>
        <dbReference type="ARBA" id="ARBA00023136"/>
    </source>
</evidence>
<dbReference type="RefSeq" id="WP_185675049.1">
    <property type="nucleotide sequence ID" value="NZ_JACHVB010000020.1"/>
</dbReference>
<dbReference type="NCBIfam" id="NF037982">
    <property type="entry name" value="Nramp_1"/>
    <property type="match status" value="1"/>
</dbReference>
<dbReference type="GO" id="GO:0015293">
    <property type="term" value="F:symporter activity"/>
    <property type="evidence" value="ECO:0007669"/>
    <property type="project" value="UniProtKB-KW"/>
</dbReference>
<dbReference type="PANTHER" id="PTHR11706">
    <property type="entry name" value="SOLUTE CARRIER PROTEIN FAMILY 11 MEMBER"/>
    <property type="match status" value="1"/>
</dbReference>
<dbReference type="AlphaFoldDB" id="A0A842HER5"/>
<feature type="transmembrane region" description="Helical" evidence="7">
    <location>
        <begin position="283"/>
        <end position="316"/>
    </location>
</feature>
<feature type="transmembrane region" description="Helical" evidence="7">
    <location>
        <begin position="360"/>
        <end position="378"/>
    </location>
</feature>
<feature type="transmembrane region" description="Helical" evidence="7">
    <location>
        <begin position="161"/>
        <end position="180"/>
    </location>
</feature>
<dbReference type="GO" id="GO:0034755">
    <property type="term" value="P:iron ion transmembrane transport"/>
    <property type="evidence" value="ECO:0007669"/>
    <property type="project" value="TreeGrafter"/>
</dbReference>
<keyword evidence="9" id="KW-1185">Reference proteome</keyword>
<dbReference type="PANTHER" id="PTHR11706:SF33">
    <property type="entry name" value="NATURAL RESISTANCE-ASSOCIATED MACROPHAGE PROTEIN 2"/>
    <property type="match status" value="1"/>
</dbReference>
<reference evidence="8 9" key="1">
    <citation type="submission" date="2020-07" db="EMBL/GenBank/DDBJ databases">
        <authorList>
            <person name="Feng X."/>
        </authorList>
    </citation>
    <scope>NUCLEOTIDE SEQUENCE [LARGE SCALE GENOMIC DNA]</scope>
    <source>
        <strain evidence="8 9">JCM31066</strain>
    </source>
</reference>
<evidence type="ECO:0000313" key="9">
    <source>
        <dbReference type="Proteomes" id="UP000546464"/>
    </source>
</evidence>
<accession>A0A842HER5</accession>
<proteinExistence type="predicted"/>
<feature type="transmembrane region" description="Helical" evidence="7">
    <location>
        <begin position="12"/>
        <end position="33"/>
    </location>
</feature>
<evidence type="ECO:0000313" key="8">
    <source>
        <dbReference type="EMBL" id="MBC2594067.1"/>
    </source>
</evidence>
<name>A0A842HER5_9BACT</name>
<keyword evidence="4" id="KW-0769">Symport</keyword>
<evidence type="ECO:0000256" key="1">
    <source>
        <dbReference type="ARBA" id="ARBA00004141"/>
    </source>
</evidence>
<protein>
    <submittedName>
        <fullName evidence="8">Nramp family divalent metal transporter</fullName>
    </submittedName>
</protein>
<dbReference type="Pfam" id="PF01566">
    <property type="entry name" value="Nramp"/>
    <property type="match status" value="1"/>
</dbReference>
<keyword evidence="5 7" id="KW-1133">Transmembrane helix</keyword>
<dbReference type="InterPro" id="IPR001046">
    <property type="entry name" value="NRAMP_fam"/>
</dbReference>
<comment type="subcellular location">
    <subcellularLocation>
        <location evidence="1">Membrane</location>
        <topology evidence="1">Multi-pass membrane protein</topology>
    </subcellularLocation>
</comment>
<feature type="transmembrane region" description="Helical" evidence="7">
    <location>
        <begin position="45"/>
        <end position="68"/>
    </location>
</feature>
<feature type="transmembrane region" description="Helical" evidence="7">
    <location>
        <begin position="130"/>
        <end position="149"/>
    </location>
</feature>
<evidence type="ECO:0000256" key="2">
    <source>
        <dbReference type="ARBA" id="ARBA00022448"/>
    </source>
</evidence>
<feature type="transmembrane region" description="Helical" evidence="7">
    <location>
        <begin position="390"/>
        <end position="415"/>
    </location>
</feature>
<evidence type="ECO:0000256" key="5">
    <source>
        <dbReference type="ARBA" id="ARBA00022989"/>
    </source>
</evidence>
<dbReference type="EMBL" id="JACHVB010000020">
    <property type="protein sequence ID" value="MBC2594067.1"/>
    <property type="molecule type" value="Genomic_DNA"/>
</dbReference>
<dbReference type="Proteomes" id="UP000546464">
    <property type="component" value="Unassembled WGS sequence"/>
</dbReference>
<feature type="transmembrane region" description="Helical" evidence="7">
    <location>
        <begin position="239"/>
        <end position="263"/>
    </location>
</feature>
<comment type="caution">
    <text evidence="8">The sequence shown here is derived from an EMBL/GenBank/DDBJ whole genome shotgun (WGS) entry which is preliminary data.</text>
</comment>
<evidence type="ECO:0000256" key="7">
    <source>
        <dbReference type="SAM" id="Phobius"/>
    </source>
</evidence>